<accession>A0A1D9FVR9</accession>
<evidence type="ECO:0000256" key="2">
    <source>
        <dbReference type="ARBA" id="ARBA00022670"/>
    </source>
</evidence>
<evidence type="ECO:0000256" key="6">
    <source>
        <dbReference type="RuleBase" id="RU004296"/>
    </source>
</evidence>
<dbReference type="PRINTS" id="PR00839">
    <property type="entry name" value="V8PROTEASE"/>
</dbReference>
<dbReference type="GO" id="GO:0006508">
    <property type="term" value="P:proteolysis"/>
    <property type="evidence" value="ECO:0007669"/>
    <property type="project" value="UniProtKB-KW"/>
</dbReference>
<evidence type="ECO:0000256" key="3">
    <source>
        <dbReference type="ARBA" id="ARBA00022729"/>
    </source>
</evidence>
<evidence type="ECO:0000256" key="1">
    <source>
        <dbReference type="ARBA" id="ARBA00008764"/>
    </source>
</evidence>
<organism evidence="8 9">
    <name type="scientific">Moorena producens (strain JHB)</name>
    <dbReference type="NCBI Taxonomy" id="1454205"/>
    <lineage>
        <taxon>Bacteria</taxon>
        <taxon>Bacillati</taxon>
        <taxon>Cyanobacteriota</taxon>
        <taxon>Cyanophyceae</taxon>
        <taxon>Coleofasciculales</taxon>
        <taxon>Coleofasciculaceae</taxon>
        <taxon>Moorena</taxon>
    </lineage>
</organism>
<dbReference type="SUPFAM" id="SSF50494">
    <property type="entry name" value="Trypsin-like serine proteases"/>
    <property type="match status" value="1"/>
</dbReference>
<evidence type="ECO:0000256" key="5">
    <source>
        <dbReference type="ARBA" id="ARBA00022825"/>
    </source>
</evidence>
<dbReference type="InterPro" id="IPR008256">
    <property type="entry name" value="Peptidase_S1B"/>
</dbReference>
<dbReference type="InterPro" id="IPR045437">
    <property type="entry name" value="EAD8"/>
</dbReference>
<dbReference type="InterPro" id="IPR009003">
    <property type="entry name" value="Peptidase_S1_PA"/>
</dbReference>
<sequence length="353" mass="39541">MTVTLQQADFRQLTRIVQNLPEFANVRDRRRLVAGALEGVPKADVILARLDLDGAPMLASVEVVRFLSQFGQVAYGKEALSVFLNYIQLLRGDEDLEFIRELFDKYPLDVPVSPSRLIDRWREVSSMADVQEKIIGENTLRHIYMLNLALEAAKAVVHLRSPNGTGTGFMISRNLLMTNNHVIASTEEAQQTEYTFNYQLDINGRECETQTVQGLPEDGFYTNAQLDYTVVYLKDLPPFGIPLVLKSKQMRRDDRVAIIQHPGGHLKKISIQNNFVAYADASLVQYTTSTLPGSSGSPVFDDTFQVVAIHHSGGRLVEPGTTQSYLRNEGTSMIAVLHDLEKNTPKIYARLKG</sequence>
<keyword evidence="5 6" id="KW-0720">Serine protease</keyword>
<evidence type="ECO:0000313" key="8">
    <source>
        <dbReference type="EMBL" id="AOY79415.1"/>
    </source>
</evidence>
<dbReference type="PANTHER" id="PTHR14389:SF3">
    <property type="entry name" value="PROTEIN FAM111A-LIKE"/>
    <property type="match status" value="1"/>
</dbReference>
<feature type="domain" description="Effector-associated" evidence="7">
    <location>
        <begin position="7"/>
        <end position="106"/>
    </location>
</feature>
<reference evidence="9" key="1">
    <citation type="submission" date="2016-10" db="EMBL/GenBank/DDBJ databases">
        <title>Comparative genomics uncovers the prolific and rare metabolic potential of the cyanobacterial genus Moorea.</title>
        <authorList>
            <person name="Leao T."/>
            <person name="Castelao G."/>
            <person name="Korobeynikov A."/>
            <person name="Monroe E.A."/>
            <person name="Podell S."/>
            <person name="Glukhov E."/>
            <person name="Allen E."/>
            <person name="Gerwick W.H."/>
            <person name="Gerwick L."/>
        </authorList>
    </citation>
    <scope>NUCLEOTIDE SEQUENCE [LARGE SCALE GENOMIC DNA]</scope>
    <source>
        <strain evidence="9">JHB</strain>
    </source>
</reference>
<dbReference type="EMBL" id="CP017708">
    <property type="protein sequence ID" value="AOY79415.1"/>
    <property type="molecule type" value="Genomic_DNA"/>
</dbReference>
<dbReference type="Pfam" id="PF19961">
    <property type="entry name" value="EAD8"/>
    <property type="match status" value="1"/>
</dbReference>
<dbReference type="GO" id="GO:0008236">
    <property type="term" value="F:serine-type peptidase activity"/>
    <property type="evidence" value="ECO:0007669"/>
    <property type="project" value="UniProtKB-KW"/>
</dbReference>
<dbReference type="EC" id="3.4.21.-" evidence="6"/>
<dbReference type="Proteomes" id="UP000176944">
    <property type="component" value="Chromosome"/>
</dbReference>
<gene>
    <name evidence="8" type="ORF">BJP36_05270</name>
</gene>
<name>A0A1D9FVR9_MOOP1</name>
<evidence type="ECO:0000313" key="9">
    <source>
        <dbReference type="Proteomes" id="UP000176944"/>
    </source>
</evidence>
<comment type="similarity">
    <text evidence="1 6">Belongs to the peptidase S1B family.</text>
</comment>
<dbReference type="Pfam" id="PF13365">
    <property type="entry name" value="Trypsin_2"/>
    <property type="match status" value="1"/>
</dbReference>
<keyword evidence="2 6" id="KW-0645">Protease</keyword>
<dbReference type="Gene3D" id="2.40.10.10">
    <property type="entry name" value="Trypsin-like serine proteases"/>
    <property type="match status" value="2"/>
</dbReference>
<proteinExistence type="inferred from homology"/>
<keyword evidence="3" id="KW-0732">Signal</keyword>
<protein>
    <recommendedName>
        <fullName evidence="6">Serine protease</fullName>
        <ecNumber evidence="6">3.4.21.-</ecNumber>
    </recommendedName>
</protein>
<dbReference type="PANTHER" id="PTHR14389">
    <property type="entry name" value="SI:CH1073-475A24.1"/>
    <property type="match status" value="1"/>
</dbReference>
<keyword evidence="4 6" id="KW-0378">Hydrolase</keyword>
<dbReference type="InterPro" id="IPR043504">
    <property type="entry name" value="Peptidase_S1_PA_chymotrypsin"/>
</dbReference>
<evidence type="ECO:0000259" key="7">
    <source>
        <dbReference type="Pfam" id="PF19961"/>
    </source>
</evidence>
<evidence type="ECO:0000256" key="4">
    <source>
        <dbReference type="ARBA" id="ARBA00022801"/>
    </source>
</evidence>
<dbReference type="AlphaFoldDB" id="A0A1D9FVR9"/>